<sequence>MAAALPVIESVVKECIESRNRQSSESPAVQPGPSVPDRPSTQESTETVVRDNPTFQAIIQSGIESSSTLTAVPENNFPLGIARPKAHMFKIEPEDPNSKVRIPNWYEYL</sequence>
<evidence type="ECO:0000256" key="1">
    <source>
        <dbReference type="SAM" id="MobiDB-lite"/>
    </source>
</evidence>
<dbReference type="EnsemblMetazoa" id="G30111.1">
    <property type="protein sequence ID" value="G30111.1:cds"/>
    <property type="gene ID" value="G30111"/>
</dbReference>
<feature type="compositionally biased region" description="Polar residues" evidence="1">
    <location>
        <begin position="39"/>
        <end position="52"/>
    </location>
</feature>
<evidence type="ECO:0000313" key="2">
    <source>
        <dbReference type="EnsemblMetazoa" id="G30111.1:cds"/>
    </source>
</evidence>
<name>A0A8W8M190_MAGGI</name>
<feature type="region of interest" description="Disordered" evidence="1">
    <location>
        <begin position="18"/>
        <end position="52"/>
    </location>
</feature>
<reference evidence="2" key="1">
    <citation type="submission" date="2022-08" db="UniProtKB">
        <authorList>
            <consortium name="EnsemblMetazoa"/>
        </authorList>
    </citation>
    <scope>IDENTIFICATION</scope>
    <source>
        <strain evidence="2">05x7-T-G4-1.051#20</strain>
    </source>
</reference>
<organism evidence="2 3">
    <name type="scientific">Magallana gigas</name>
    <name type="common">Pacific oyster</name>
    <name type="synonym">Crassostrea gigas</name>
    <dbReference type="NCBI Taxonomy" id="29159"/>
    <lineage>
        <taxon>Eukaryota</taxon>
        <taxon>Metazoa</taxon>
        <taxon>Spiralia</taxon>
        <taxon>Lophotrochozoa</taxon>
        <taxon>Mollusca</taxon>
        <taxon>Bivalvia</taxon>
        <taxon>Autobranchia</taxon>
        <taxon>Pteriomorphia</taxon>
        <taxon>Ostreida</taxon>
        <taxon>Ostreoidea</taxon>
        <taxon>Ostreidae</taxon>
        <taxon>Magallana</taxon>
    </lineage>
</organism>
<keyword evidence="3" id="KW-1185">Reference proteome</keyword>
<evidence type="ECO:0000313" key="3">
    <source>
        <dbReference type="Proteomes" id="UP000005408"/>
    </source>
</evidence>
<protein>
    <submittedName>
        <fullName evidence="2">Uncharacterized protein</fullName>
    </submittedName>
</protein>
<proteinExistence type="predicted"/>
<accession>A0A8W8M190</accession>
<dbReference type="AlphaFoldDB" id="A0A8W8M190"/>
<dbReference type="Proteomes" id="UP000005408">
    <property type="component" value="Unassembled WGS sequence"/>
</dbReference>